<gene>
    <name evidence="2" type="ORF">GcLGCM259_2024</name>
</gene>
<dbReference type="EMBL" id="CP034412">
    <property type="protein sequence ID" value="QCY47739.1"/>
    <property type="molecule type" value="Genomic_DNA"/>
</dbReference>
<proteinExistence type="predicted"/>
<dbReference type="AlphaFoldDB" id="A0A5B7WV14"/>
<dbReference type="CDD" id="cd02440">
    <property type="entry name" value="AdoMet_MTases"/>
    <property type="match status" value="1"/>
</dbReference>
<evidence type="ECO:0000259" key="1">
    <source>
        <dbReference type="Pfam" id="PF18096"/>
    </source>
</evidence>
<dbReference type="InterPro" id="IPR041497">
    <property type="entry name" value="Thump-like"/>
</dbReference>
<sequence>MPQASNDSALNDQFAALLSPEGWQLLASIDPSMLASKDAAWALNEKLRKEGHDPAVVRAVVAQSQLRYRGRVKFGPFADSLIFTPAGLEQATRLMIAGLHARRFVEAGCTHVADLGSGIGADAIALASAELKVTAVERDETTAAALTLNLMPFPQATVVHGQAEDVDLEAVDGVWLDPARRTEANGTTKRIFDPESFSPPLSFVEALVDAGKDVGVKLGPGVPHEAIPATAEAVWISDHGSVIEACLWFGRLARPEVKRAALVIDKDGAHELTSPFPAEQGATAPVGELSNYIYEPDGAVIRSHLIAELLQQTGGTLLDEHIAYFTHENPLETPFARGYKVIKVHDYNIKKLRSWVKANQIGQLEIKKRGVDVTPEELRRILLSGVPKSAKNHATLVLARIGDKRLAIEVEALTGP</sequence>
<protein>
    <recommendedName>
        <fullName evidence="1">THUMP-like domain-containing protein</fullName>
    </recommendedName>
</protein>
<feature type="domain" description="THUMP-like" evidence="1">
    <location>
        <begin position="336"/>
        <end position="411"/>
    </location>
</feature>
<dbReference type="Proteomes" id="UP000307000">
    <property type="component" value="Chromosome"/>
</dbReference>
<keyword evidence="3" id="KW-1185">Reference proteome</keyword>
<reference evidence="2 3" key="1">
    <citation type="submission" date="2018-12" db="EMBL/GenBank/DDBJ databases">
        <title>Complete Genome Sequence of Glutamicibacter creatinolyticus strain LGCM259,isolated from an abscess of a 12-year-old mare in Italy.</title>
        <authorList>
            <person name="Santos R.G."/>
            <person name="Silva A.L."/>
            <person name="Seyffert N."/>
            <person name="Castro T.L.P."/>
            <person name="Attili A.R."/>
            <person name="Rifici C."/>
            <person name="Mazzullo G."/>
            <person name="Brenig B."/>
            <person name="Venanzi F."/>
            <person name="Azevedo V."/>
        </authorList>
    </citation>
    <scope>NUCLEOTIDE SEQUENCE [LARGE SCALE GENOMIC DNA]</scope>
    <source>
        <strain evidence="2 3">LGCM 259</strain>
    </source>
</reference>
<dbReference type="SUPFAM" id="SSF53335">
    <property type="entry name" value="S-adenosyl-L-methionine-dependent methyltransferases"/>
    <property type="match status" value="1"/>
</dbReference>
<name>A0A5B7WV14_9MICC</name>
<dbReference type="KEGG" id="gcr:GcLGCM259_2024"/>
<dbReference type="Gene3D" id="3.40.50.150">
    <property type="entry name" value="Vaccinia Virus protein VP39"/>
    <property type="match status" value="1"/>
</dbReference>
<organism evidence="2 3">
    <name type="scientific">Glutamicibacter creatinolyticus</name>
    <dbReference type="NCBI Taxonomy" id="162496"/>
    <lineage>
        <taxon>Bacteria</taxon>
        <taxon>Bacillati</taxon>
        <taxon>Actinomycetota</taxon>
        <taxon>Actinomycetes</taxon>
        <taxon>Micrococcales</taxon>
        <taxon>Micrococcaceae</taxon>
        <taxon>Glutamicibacter</taxon>
    </lineage>
</organism>
<dbReference type="Pfam" id="PF18096">
    <property type="entry name" value="Thump_like"/>
    <property type="match status" value="1"/>
</dbReference>
<accession>A0A5B7WV14</accession>
<dbReference type="InterPro" id="IPR029063">
    <property type="entry name" value="SAM-dependent_MTases_sf"/>
</dbReference>
<evidence type="ECO:0000313" key="2">
    <source>
        <dbReference type="EMBL" id="QCY47739.1"/>
    </source>
</evidence>
<evidence type="ECO:0000313" key="3">
    <source>
        <dbReference type="Proteomes" id="UP000307000"/>
    </source>
</evidence>
<dbReference type="RefSeq" id="WP_138926581.1">
    <property type="nucleotide sequence ID" value="NZ_CP034412.1"/>
</dbReference>